<proteinExistence type="predicted"/>
<protein>
    <submittedName>
        <fullName evidence="1">Uncharacterized protein</fullName>
    </submittedName>
</protein>
<keyword evidence="2" id="KW-1185">Reference proteome</keyword>
<evidence type="ECO:0000313" key="1">
    <source>
        <dbReference type="EMBL" id="RRN43509.1"/>
    </source>
</evidence>
<comment type="caution">
    <text evidence="1">The sequence shown here is derived from an EMBL/GenBank/DDBJ whole genome shotgun (WGS) entry which is preliminary data.</text>
</comment>
<accession>A0A426FLA1</accession>
<organism evidence="1 2">
    <name type="scientific">Lautropia dentalis</name>
    <dbReference type="NCBI Taxonomy" id="2490857"/>
    <lineage>
        <taxon>Bacteria</taxon>
        <taxon>Pseudomonadati</taxon>
        <taxon>Pseudomonadota</taxon>
        <taxon>Betaproteobacteria</taxon>
        <taxon>Burkholderiales</taxon>
        <taxon>Burkholderiaceae</taxon>
        <taxon>Lautropia</taxon>
    </lineage>
</organism>
<gene>
    <name evidence="1" type="ORF">EHV23_08640</name>
</gene>
<dbReference type="EMBL" id="RRUE01000002">
    <property type="protein sequence ID" value="RRN43509.1"/>
    <property type="molecule type" value="Genomic_DNA"/>
</dbReference>
<dbReference type="Proteomes" id="UP000270261">
    <property type="component" value="Unassembled WGS sequence"/>
</dbReference>
<name>A0A426FLA1_9BURK</name>
<dbReference type="AlphaFoldDB" id="A0A426FLA1"/>
<sequence length="85" mass="8954">MRPFTSPPDDSASTPPPVLPFEARLTSLLRRPLTRTIMALPMLTVLLSLSDPHGATAAVRVTACTTPAKAPAAHGACLPNRVRAI</sequence>
<reference evidence="1 2" key="1">
    <citation type="submission" date="2018-11" db="EMBL/GenBank/DDBJ databases">
        <title>Genome sequencing of Lautropia sp. KCOM 2505 (= ChDC F240).</title>
        <authorList>
            <person name="Kook J.-K."/>
            <person name="Park S.-N."/>
            <person name="Lim Y.K."/>
        </authorList>
    </citation>
    <scope>NUCLEOTIDE SEQUENCE [LARGE SCALE GENOMIC DNA]</scope>
    <source>
        <strain evidence="1 2">KCOM 2505</strain>
    </source>
</reference>
<evidence type="ECO:0000313" key="2">
    <source>
        <dbReference type="Proteomes" id="UP000270261"/>
    </source>
</evidence>
<dbReference type="RefSeq" id="WP_125095720.1">
    <property type="nucleotide sequence ID" value="NZ_RRUE01000002.1"/>
</dbReference>